<keyword evidence="2" id="KW-1185">Reference proteome</keyword>
<name>A0AAD4MQ70_9BILA</name>
<gene>
    <name evidence="1" type="ORF">DdX_16554</name>
</gene>
<dbReference type="AlphaFoldDB" id="A0AAD4MQ70"/>
<dbReference type="EMBL" id="JAKKPZ010000137">
    <property type="protein sequence ID" value="KAI1700693.1"/>
    <property type="molecule type" value="Genomic_DNA"/>
</dbReference>
<comment type="caution">
    <text evidence="1">The sequence shown here is derived from an EMBL/GenBank/DDBJ whole genome shotgun (WGS) entry which is preliminary data.</text>
</comment>
<dbReference type="Proteomes" id="UP001201812">
    <property type="component" value="Unassembled WGS sequence"/>
</dbReference>
<protein>
    <submittedName>
        <fullName evidence="1">Uncharacterized protein</fullName>
    </submittedName>
</protein>
<evidence type="ECO:0000313" key="1">
    <source>
        <dbReference type="EMBL" id="KAI1700693.1"/>
    </source>
</evidence>
<reference evidence="1" key="1">
    <citation type="submission" date="2022-01" db="EMBL/GenBank/DDBJ databases">
        <title>Genome Sequence Resource for Two Populations of Ditylenchus destructor, the Migratory Endoparasitic Phytonematode.</title>
        <authorList>
            <person name="Zhang H."/>
            <person name="Lin R."/>
            <person name="Xie B."/>
        </authorList>
    </citation>
    <scope>NUCLEOTIDE SEQUENCE</scope>
    <source>
        <strain evidence="1">BazhouSP</strain>
    </source>
</reference>
<organism evidence="1 2">
    <name type="scientific">Ditylenchus destructor</name>
    <dbReference type="NCBI Taxonomy" id="166010"/>
    <lineage>
        <taxon>Eukaryota</taxon>
        <taxon>Metazoa</taxon>
        <taxon>Ecdysozoa</taxon>
        <taxon>Nematoda</taxon>
        <taxon>Chromadorea</taxon>
        <taxon>Rhabditida</taxon>
        <taxon>Tylenchina</taxon>
        <taxon>Tylenchomorpha</taxon>
        <taxon>Sphaerularioidea</taxon>
        <taxon>Anguinidae</taxon>
        <taxon>Anguininae</taxon>
        <taxon>Ditylenchus</taxon>
    </lineage>
</organism>
<accession>A0AAD4MQ70</accession>
<evidence type="ECO:0000313" key="2">
    <source>
        <dbReference type="Proteomes" id="UP001201812"/>
    </source>
</evidence>
<proteinExistence type="predicted"/>
<sequence>MATINEVEINVCGLTDTCREWVEFVSSGLRGIFEKFPDELLKGNLLETINEVGINVCGLTDTCREWAEF</sequence>